<protein>
    <submittedName>
        <fullName evidence="2">Probable lipoprotein</fullName>
    </submittedName>
</protein>
<evidence type="ECO:0000256" key="1">
    <source>
        <dbReference type="SAM" id="SignalP"/>
    </source>
</evidence>
<accession>A0A2H1YHQ3</accession>
<evidence type="ECO:0000313" key="3">
    <source>
        <dbReference type="Proteomes" id="UP000234211"/>
    </source>
</evidence>
<proteinExistence type="predicted"/>
<organism evidence="2 3">
    <name type="scientific">Tenacibaculum piscium</name>
    <dbReference type="NCBI Taxonomy" id="1458515"/>
    <lineage>
        <taxon>Bacteria</taxon>
        <taxon>Pseudomonadati</taxon>
        <taxon>Bacteroidota</taxon>
        <taxon>Flavobacteriia</taxon>
        <taxon>Flavobacteriales</taxon>
        <taxon>Flavobacteriaceae</taxon>
        <taxon>Tenacibaculum</taxon>
    </lineage>
</organism>
<sequence>MMKHILYKTASLVFLGLAMASCEPEFTETGMLTTEDKRPVATASVSSLQIKEGKSGSVKFTLDKAIGEPSILLVSVVGAENDEENNQVLNGFTFNSIDSEGESTALEASSSLEFGRGFELKIPAYTTQVELSIETSVETNTTTDQKFVVRIEDHTYNYVKTNKNGNPIFIPVTIKDAPSLDLTLDFNTSGPNGTDLCEAGVKFEFYLVDAQGNYTDPVKGDCTSEMKLNINTIKSGTYTIEGYLSDYGDFPKADTDPVVDLTIPFHIATANKSKSIDLTFNTANNAWGQIILPGTVTVNNDATFTIKDTDGKVLFSSAK</sequence>
<dbReference type="Proteomes" id="UP000234211">
    <property type="component" value="Unassembled WGS sequence"/>
</dbReference>
<dbReference type="EMBL" id="OENF01000038">
    <property type="protein sequence ID" value="SOS75025.1"/>
    <property type="molecule type" value="Genomic_DNA"/>
</dbReference>
<name>A0A2H1YHQ3_9FLAO</name>
<dbReference type="OrthoDB" id="9935378at2"/>
<evidence type="ECO:0000313" key="2">
    <source>
        <dbReference type="EMBL" id="SOS75025.1"/>
    </source>
</evidence>
<keyword evidence="2" id="KW-0449">Lipoprotein</keyword>
<reference evidence="3" key="1">
    <citation type="submission" date="2017-11" db="EMBL/GenBank/DDBJ databases">
        <authorList>
            <person name="Duchaud E."/>
        </authorList>
    </citation>
    <scope>NUCLEOTIDE SEQUENCE [LARGE SCALE GENOMIC DNA]</scope>
    <source>
        <strain evidence="3">Tenacibaculum sp. TNO020</strain>
    </source>
</reference>
<dbReference type="AlphaFoldDB" id="A0A2H1YHQ3"/>
<gene>
    <name evidence="2" type="ORF">TNO020_430029</name>
</gene>
<feature type="signal peptide" evidence="1">
    <location>
        <begin position="1"/>
        <end position="20"/>
    </location>
</feature>
<dbReference type="PROSITE" id="PS51257">
    <property type="entry name" value="PROKAR_LIPOPROTEIN"/>
    <property type="match status" value="1"/>
</dbReference>
<keyword evidence="3" id="KW-1185">Reference proteome</keyword>
<feature type="chain" id="PRO_5013823366" evidence="1">
    <location>
        <begin position="21"/>
        <end position="319"/>
    </location>
</feature>
<dbReference type="RefSeq" id="WP_101917647.1">
    <property type="nucleotide sequence ID" value="NZ_OENF01000038.1"/>
</dbReference>
<keyword evidence="1" id="KW-0732">Signal</keyword>